<name>A0A8H4RLQ3_9HELO</name>
<evidence type="ECO:0000313" key="1">
    <source>
        <dbReference type="EMBL" id="KAF4631576.1"/>
    </source>
</evidence>
<dbReference type="EMBL" id="JAAMPI010000430">
    <property type="protein sequence ID" value="KAF4631576.1"/>
    <property type="molecule type" value="Genomic_DNA"/>
</dbReference>
<accession>A0A8H4RLQ3</accession>
<proteinExistence type="predicted"/>
<reference evidence="1 2" key="1">
    <citation type="submission" date="2020-03" db="EMBL/GenBank/DDBJ databases">
        <title>Draft Genome Sequence of Cudoniella acicularis.</title>
        <authorList>
            <person name="Buettner E."/>
            <person name="Kellner H."/>
        </authorList>
    </citation>
    <scope>NUCLEOTIDE SEQUENCE [LARGE SCALE GENOMIC DNA]</scope>
    <source>
        <strain evidence="1 2">DSM 108380</strain>
    </source>
</reference>
<gene>
    <name evidence="1" type="ORF">G7Y89_g6556</name>
</gene>
<keyword evidence="2" id="KW-1185">Reference proteome</keyword>
<protein>
    <submittedName>
        <fullName evidence="1">Uncharacterized protein</fullName>
    </submittedName>
</protein>
<evidence type="ECO:0000313" key="2">
    <source>
        <dbReference type="Proteomes" id="UP000566819"/>
    </source>
</evidence>
<sequence length="106" mass="11610">MGRPDYYTPAVVVAASRMRQSIDAVDTTIYGIDNAGGLNEVTADELELELELSLPATMAGHPFCSRSRVQQSIRAYVHTCILVYEVPTTYHLLHTAHTFLGACILA</sequence>
<dbReference type="AlphaFoldDB" id="A0A8H4RLQ3"/>
<dbReference type="Proteomes" id="UP000566819">
    <property type="component" value="Unassembled WGS sequence"/>
</dbReference>
<organism evidence="1 2">
    <name type="scientific">Cudoniella acicularis</name>
    <dbReference type="NCBI Taxonomy" id="354080"/>
    <lineage>
        <taxon>Eukaryota</taxon>
        <taxon>Fungi</taxon>
        <taxon>Dikarya</taxon>
        <taxon>Ascomycota</taxon>
        <taxon>Pezizomycotina</taxon>
        <taxon>Leotiomycetes</taxon>
        <taxon>Helotiales</taxon>
        <taxon>Tricladiaceae</taxon>
        <taxon>Cudoniella</taxon>
    </lineage>
</organism>
<comment type="caution">
    <text evidence="1">The sequence shown here is derived from an EMBL/GenBank/DDBJ whole genome shotgun (WGS) entry which is preliminary data.</text>
</comment>